<gene>
    <name evidence="2" type="ORF">B0T21DRAFT_313512</name>
</gene>
<reference evidence="2" key="1">
    <citation type="submission" date="2023-06" db="EMBL/GenBank/DDBJ databases">
        <title>Genome-scale phylogeny and comparative genomics of the fungal order Sordariales.</title>
        <authorList>
            <consortium name="Lawrence Berkeley National Laboratory"/>
            <person name="Hensen N."/>
            <person name="Bonometti L."/>
            <person name="Westerberg I."/>
            <person name="Brannstrom I.O."/>
            <person name="Guillou S."/>
            <person name="Cros-Aarteil S."/>
            <person name="Calhoun S."/>
            <person name="Haridas S."/>
            <person name="Kuo A."/>
            <person name="Mondo S."/>
            <person name="Pangilinan J."/>
            <person name="Riley R."/>
            <person name="Labutti K."/>
            <person name="Andreopoulos B."/>
            <person name="Lipzen A."/>
            <person name="Chen C."/>
            <person name="Yanf M."/>
            <person name="Daum C."/>
            <person name="Ng V."/>
            <person name="Clum A."/>
            <person name="Steindorff A."/>
            <person name="Ohm R."/>
            <person name="Martin F."/>
            <person name="Silar P."/>
            <person name="Natvig D."/>
            <person name="Lalanne C."/>
            <person name="Gautier V."/>
            <person name="Ament-Velasquez S.L."/>
            <person name="Kruys A."/>
            <person name="Hutchinson M.I."/>
            <person name="Powell A.J."/>
            <person name="Barry K."/>
            <person name="Miller A.N."/>
            <person name="Grigoriev I.V."/>
            <person name="Debuchy R."/>
            <person name="Gladieux P."/>
            <person name="Thoren M.H."/>
            <person name="Johannesson H."/>
        </authorList>
    </citation>
    <scope>NUCLEOTIDE SEQUENCE</scope>
    <source>
        <strain evidence="2">CBS 540.89</strain>
    </source>
</reference>
<dbReference type="AlphaFoldDB" id="A0AA40BEI1"/>
<feature type="transmembrane region" description="Helical" evidence="1">
    <location>
        <begin position="394"/>
        <end position="412"/>
    </location>
</feature>
<keyword evidence="1" id="KW-0812">Transmembrane</keyword>
<feature type="transmembrane region" description="Helical" evidence="1">
    <location>
        <begin position="361"/>
        <end position="382"/>
    </location>
</feature>
<name>A0AA40BEI1_9PEZI</name>
<keyword evidence="3" id="KW-1185">Reference proteome</keyword>
<proteinExistence type="predicted"/>
<accession>A0AA40BEI1</accession>
<dbReference type="Proteomes" id="UP001172159">
    <property type="component" value="Unassembled WGS sequence"/>
</dbReference>
<feature type="non-terminal residue" evidence="2">
    <location>
        <position position="1"/>
    </location>
</feature>
<evidence type="ECO:0000313" key="3">
    <source>
        <dbReference type="Proteomes" id="UP001172159"/>
    </source>
</evidence>
<dbReference type="EMBL" id="JAUKTV010000008">
    <property type="protein sequence ID" value="KAK0732428.1"/>
    <property type="molecule type" value="Genomic_DNA"/>
</dbReference>
<evidence type="ECO:0000256" key="1">
    <source>
        <dbReference type="SAM" id="Phobius"/>
    </source>
</evidence>
<feature type="transmembrane region" description="Helical" evidence="1">
    <location>
        <begin position="275"/>
        <end position="296"/>
    </location>
</feature>
<organism evidence="2 3">
    <name type="scientific">Apiosordaria backusii</name>
    <dbReference type="NCBI Taxonomy" id="314023"/>
    <lineage>
        <taxon>Eukaryota</taxon>
        <taxon>Fungi</taxon>
        <taxon>Dikarya</taxon>
        <taxon>Ascomycota</taxon>
        <taxon>Pezizomycotina</taxon>
        <taxon>Sordariomycetes</taxon>
        <taxon>Sordariomycetidae</taxon>
        <taxon>Sordariales</taxon>
        <taxon>Lasiosphaeriaceae</taxon>
        <taxon>Apiosordaria</taxon>
    </lineage>
</organism>
<sequence>MPGHFQSEFQIATQTLSRGRSQKMGRLRNMLPRALGCFTLFQLVGFAKASSDSSAAQWSDFTDKFATDLAPLITLFGEQVTKQFLSESTSFLDSIIFGMAPLGIITAVVSVIRVRGTSALKSIIGRAQEPHGQAEMELCSSTSHDVCELWSNGGICRVFGQPKILELFFLPGRKELYPTYSGEEPEVDLSNSRCKIIPSNLKWRQTAGERFHDGFAPYPNLTLNLGFRLPRRWEQLFVTVLAVTIQAGFFVFASWVTFAQPDLYEGDDPPPTWGFHLAVIGTVMVSVGMISCARVIDEQSEELWFEQSTKGPGSETSNETYALWLQPGGQRVGDQQFSAFFCQKKITRYVRSWKRRETRPAGVHQTLLLGAVLASTLAGFVLQFVGLRSMHGSVALYQIAAALFMSIVRAMMRLRTTKPQDNEFDNLRVEGRELSQLAMRL</sequence>
<feature type="transmembrane region" description="Helical" evidence="1">
    <location>
        <begin position="95"/>
        <end position="114"/>
    </location>
</feature>
<keyword evidence="1" id="KW-1133">Transmembrane helix</keyword>
<comment type="caution">
    <text evidence="2">The sequence shown here is derived from an EMBL/GenBank/DDBJ whole genome shotgun (WGS) entry which is preliminary data.</text>
</comment>
<evidence type="ECO:0000313" key="2">
    <source>
        <dbReference type="EMBL" id="KAK0732428.1"/>
    </source>
</evidence>
<protein>
    <submittedName>
        <fullName evidence="2">Uncharacterized protein</fullName>
    </submittedName>
</protein>
<feature type="transmembrane region" description="Helical" evidence="1">
    <location>
        <begin position="236"/>
        <end position="255"/>
    </location>
</feature>
<keyword evidence="1" id="KW-0472">Membrane</keyword>